<organism evidence="2 3">
    <name type="scientific">Actinophytocola xinjiangensis</name>
    <dbReference type="NCBI Taxonomy" id="485602"/>
    <lineage>
        <taxon>Bacteria</taxon>
        <taxon>Bacillati</taxon>
        <taxon>Actinomycetota</taxon>
        <taxon>Actinomycetes</taxon>
        <taxon>Pseudonocardiales</taxon>
        <taxon>Pseudonocardiaceae</taxon>
    </lineage>
</organism>
<feature type="transmembrane region" description="Helical" evidence="1">
    <location>
        <begin position="294"/>
        <end position="316"/>
    </location>
</feature>
<evidence type="ECO:0000313" key="2">
    <source>
        <dbReference type="EMBL" id="OLF05101.1"/>
    </source>
</evidence>
<sequence>MTWLALRQFRAAGAAMAAVVLVLVAVLLATGLGTTDYTQLDVVYTVTLIGVTALPVLIAIFVAVPMVTRELETGTHSLVWNQTVTRKRWLATKFAVGLPAAVVAAGALSLAATWWAGPLDAQDAWNADAVPPRISPAVFMARGLAPFGYAAFAYALGIAVAVLVRRTVAAMALTLVLFVAVQLAVPFLVRPYLLAPVEETVAITEANVGEIRGTPDGLESVGVIEPDRAWTLTNETVDAQGAAVGSLREVAGLGCLTGPQPVPPAHESLVGCLVRLDELGYQQRLVYHPDSHFWALHGIEAGFFLALSALLAWFSFRRINHLS</sequence>
<protein>
    <recommendedName>
        <fullName evidence="4">ABC-2 family transporter</fullName>
    </recommendedName>
</protein>
<feature type="transmembrane region" description="Helical" evidence="1">
    <location>
        <begin position="170"/>
        <end position="189"/>
    </location>
</feature>
<gene>
    <name evidence="2" type="ORF">BLA60_37615</name>
</gene>
<name>A0A7Z1AU26_9PSEU</name>
<proteinExistence type="predicted"/>
<accession>A0A7Z1AU26</accession>
<feature type="transmembrane region" description="Helical" evidence="1">
    <location>
        <begin position="42"/>
        <end position="64"/>
    </location>
</feature>
<dbReference type="RefSeq" id="WP_075137858.1">
    <property type="nucleotide sequence ID" value="NZ_MSIF01000033.1"/>
</dbReference>
<feature type="transmembrane region" description="Helical" evidence="1">
    <location>
        <begin position="94"/>
        <end position="117"/>
    </location>
</feature>
<dbReference type="EMBL" id="MSIF01000033">
    <property type="protein sequence ID" value="OLF05101.1"/>
    <property type="molecule type" value="Genomic_DNA"/>
</dbReference>
<dbReference type="AlphaFoldDB" id="A0A7Z1AU26"/>
<keyword evidence="1" id="KW-0472">Membrane</keyword>
<comment type="caution">
    <text evidence="2">The sequence shown here is derived from an EMBL/GenBank/DDBJ whole genome shotgun (WGS) entry which is preliminary data.</text>
</comment>
<keyword evidence="1" id="KW-0812">Transmembrane</keyword>
<dbReference type="OrthoDB" id="3579673at2"/>
<feature type="transmembrane region" description="Helical" evidence="1">
    <location>
        <begin position="137"/>
        <end position="163"/>
    </location>
</feature>
<feature type="transmembrane region" description="Helical" evidence="1">
    <location>
        <begin position="12"/>
        <end position="30"/>
    </location>
</feature>
<reference evidence="2 3" key="1">
    <citation type="submission" date="2016-12" db="EMBL/GenBank/DDBJ databases">
        <title>The draft genome sequence of Actinophytocola xinjiangensis.</title>
        <authorList>
            <person name="Wang W."/>
            <person name="Yuan L."/>
        </authorList>
    </citation>
    <scope>NUCLEOTIDE SEQUENCE [LARGE SCALE GENOMIC DNA]</scope>
    <source>
        <strain evidence="2 3">CGMCC 4.4663</strain>
    </source>
</reference>
<keyword evidence="3" id="KW-1185">Reference proteome</keyword>
<evidence type="ECO:0000256" key="1">
    <source>
        <dbReference type="SAM" id="Phobius"/>
    </source>
</evidence>
<evidence type="ECO:0000313" key="3">
    <source>
        <dbReference type="Proteomes" id="UP000185696"/>
    </source>
</evidence>
<keyword evidence="1" id="KW-1133">Transmembrane helix</keyword>
<dbReference type="Proteomes" id="UP000185696">
    <property type="component" value="Unassembled WGS sequence"/>
</dbReference>
<evidence type="ECO:0008006" key="4">
    <source>
        <dbReference type="Google" id="ProtNLM"/>
    </source>
</evidence>